<dbReference type="InterPro" id="IPR003679">
    <property type="entry name" value="Amioglycoside_AcTrfase"/>
</dbReference>
<evidence type="ECO:0008006" key="3">
    <source>
        <dbReference type="Google" id="ProtNLM"/>
    </source>
</evidence>
<keyword evidence="2" id="KW-1185">Reference proteome</keyword>
<dbReference type="OrthoDB" id="231503at2157"/>
<evidence type="ECO:0000313" key="2">
    <source>
        <dbReference type="Proteomes" id="UP000011602"/>
    </source>
</evidence>
<dbReference type="SUPFAM" id="SSF110710">
    <property type="entry name" value="TTHA0583/YokD-like"/>
    <property type="match status" value="1"/>
</dbReference>
<dbReference type="GO" id="GO:0008080">
    <property type="term" value="F:N-acetyltransferase activity"/>
    <property type="evidence" value="ECO:0007669"/>
    <property type="project" value="InterPro"/>
</dbReference>
<reference evidence="1 2" key="1">
    <citation type="journal article" date="2014" name="PLoS Genet.">
        <title>Phylogenetically driven sequencing of extremely halophilic archaea reveals strategies for static and dynamic osmo-response.</title>
        <authorList>
            <person name="Becker E.A."/>
            <person name="Seitzer P.M."/>
            <person name="Tritt A."/>
            <person name="Larsen D."/>
            <person name="Krusor M."/>
            <person name="Yao A.I."/>
            <person name="Wu D."/>
            <person name="Madern D."/>
            <person name="Eisen J.A."/>
            <person name="Darling A.E."/>
            <person name="Facciotti M.T."/>
        </authorList>
    </citation>
    <scope>NUCLEOTIDE SEQUENCE [LARGE SCALE GENOMIC DNA]</scope>
    <source>
        <strain evidence="1 2">JCM 12255</strain>
    </source>
</reference>
<gene>
    <name evidence="1" type="ORF">C493_12504</name>
</gene>
<protein>
    <recommendedName>
        <fullName evidence="3">Aminoglycoside N(3)-acetyltransferase</fullName>
    </recommendedName>
</protein>
<proteinExistence type="predicted"/>
<sequence>MKLTRWPTIAVNKAWEKRPRRVSRSDRRRLADVLESYDSYDELFVHAGLSDVNAAFDGNPYDVLREELTDQFESVLAPGFTDYFRESGVYDRQHSLPMHGTFSKRFLEDADYRTRDPVKSILVEGEYRFEDCTHRDTFAADGCFEQLYEDDVLLAAIGTPHWKCSYLHHMEAKYGAPYSVEQTFEGVMHDDGETTEIEQDTNYYDSIFWSFNKLKLQRDLENAGVLETYDLNGLPLYVTPIREVDQFVRTQMADDPYYLVT</sequence>
<dbReference type="GO" id="GO:0046677">
    <property type="term" value="P:response to antibiotic"/>
    <property type="evidence" value="ECO:0007669"/>
    <property type="project" value="InterPro"/>
</dbReference>
<evidence type="ECO:0000313" key="1">
    <source>
        <dbReference type="EMBL" id="ELY54484.1"/>
    </source>
</evidence>
<dbReference type="eggNOG" id="ENOG502N5W7">
    <property type="taxonomic scope" value="Archaea"/>
</dbReference>
<organism evidence="1 2">
    <name type="scientific">Natronolimnohabitans innermongolicus JCM 12255</name>
    <dbReference type="NCBI Taxonomy" id="1227499"/>
    <lineage>
        <taxon>Archaea</taxon>
        <taxon>Methanobacteriati</taxon>
        <taxon>Methanobacteriota</taxon>
        <taxon>Stenosarchaea group</taxon>
        <taxon>Halobacteria</taxon>
        <taxon>Halobacteriales</taxon>
        <taxon>Natrialbaceae</taxon>
        <taxon>Natronolimnohabitans</taxon>
    </lineage>
</organism>
<dbReference type="Pfam" id="PF02522">
    <property type="entry name" value="Antibiotic_NAT"/>
    <property type="match status" value="1"/>
</dbReference>
<dbReference type="InterPro" id="IPR028345">
    <property type="entry name" value="Antibiotic_NAT-like"/>
</dbReference>
<comment type="caution">
    <text evidence="1">The sequence shown here is derived from an EMBL/GenBank/DDBJ whole genome shotgun (WGS) entry which is preliminary data.</text>
</comment>
<dbReference type="Proteomes" id="UP000011602">
    <property type="component" value="Unassembled WGS sequence"/>
</dbReference>
<name>L9WYE3_9EURY</name>
<dbReference type="EMBL" id="AOHZ01000057">
    <property type="protein sequence ID" value="ELY54484.1"/>
    <property type="molecule type" value="Genomic_DNA"/>
</dbReference>
<accession>L9WYE3</accession>
<dbReference type="AlphaFoldDB" id="L9WYE3"/>
<dbReference type="RefSeq" id="WP_007259778.1">
    <property type="nucleotide sequence ID" value="NZ_AOHZ01000057.1"/>
</dbReference>